<reference evidence="9" key="1">
    <citation type="journal article" date="2019" name="Int. J. Syst. Evol. Microbiol.">
        <title>The Global Catalogue of Microorganisms (GCM) 10K type strain sequencing project: providing services to taxonomists for standard genome sequencing and annotation.</title>
        <authorList>
            <consortium name="The Broad Institute Genomics Platform"/>
            <consortium name="The Broad Institute Genome Sequencing Center for Infectious Disease"/>
            <person name="Wu L."/>
            <person name="Ma J."/>
        </authorList>
    </citation>
    <scope>NUCLEOTIDE SEQUENCE [LARGE SCALE GENOMIC DNA]</scope>
    <source>
        <strain evidence="9">CCUG 56029</strain>
    </source>
</reference>
<feature type="domain" description="MoaB/Mog" evidence="7">
    <location>
        <begin position="172"/>
        <end position="309"/>
    </location>
</feature>
<organism evidence="8 9">
    <name type="scientific">Paracoccus pacificus</name>
    <dbReference type="NCBI Taxonomy" id="1463598"/>
    <lineage>
        <taxon>Bacteria</taxon>
        <taxon>Pseudomonadati</taxon>
        <taxon>Pseudomonadota</taxon>
        <taxon>Alphaproteobacteria</taxon>
        <taxon>Rhodobacterales</taxon>
        <taxon>Paracoccaceae</taxon>
        <taxon>Paracoccus</taxon>
    </lineage>
</organism>
<keyword evidence="6" id="KW-0500">Molybdenum</keyword>
<dbReference type="Proteomes" id="UP001597213">
    <property type="component" value="Unassembled WGS sequence"/>
</dbReference>
<dbReference type="NCBIfam" id="NF045515">
    <property type="entry name" value="Glp_gephyrin"/>
    <property type="match status" value="1"/>
</dbReference>
<dbReference type="Gene3D" id="3.90.105.10">
    <property type="entry name" value="Molybdopterin biosynthesis moea protein, domain 2"/>
    <property type="match status" value="1"/>
</dbReference>
<dbReference type="SMART" id="SM00852">
    <property type="entry name" value="MoCF_biosynth"/>
    <property type="match status" value="1"/>
</dbReference>
<keyword evidence="4 6" id="KW-0501">Molybdenum cofactor biosynthesis</keyword>
<protein>
    <recommendedName>
        <fullName evidence="6">Molybdopterin molybdenumtransferase</fullName>
        <ecNumber evidence="6">2.10.1.1</ecNumber>
    </recommendedName>
</protein>
<dbReference type="InterPro" id="IPR005111">
    <property type="entry name" value="MoeA_C_domain_IV"/>
</dbReference>
<dbReference type="Gene3D" id="2.170.190.11">
    <property type="entry name" value="Molybdopterin biosynthesis moea protein, domain 3"/>
    <property type="match status" value="1"/>
</dbReference>
<dbReference type="EMBL" id="JBHUEN010000005">
    <property type="protein sequence ID" value="MFD1880375.1"/>
    <property type="molecule type" value="Genomic_DNA"/>
</dbReference>
<dbReference type="InterPro" id="IPR036688">
    <property type="entry name" value="MoeA_C_domain_IV_sf"/>
</dbReference>
<dbReference type="Pfam" id="PF00994">
    <property type="entry name" value="MoCF_biosynth"/>
    <property type="match status" value="1"/>
</dbReference>
<dbReference type="InterPro" id="IPR001453">
    <property type="entry name" value="MoaB/Mog_dom"/>
</dbReference>
<proteinExistence type="inferred from homology"/>
<dbReference type="InterPro" id="IPR036425">
    <property type="entry name" value="MoaB/Mog-like_dom_sf"/>
</dbReference>
<keyword evidence="6" id="KW-0460">Magnesium</keyword>
<evidence type="ECO:0000313" key="9">
    <source>
        <dbReference type="Proteomes" id="UP001597213"/>
    </source>
</evidence>
<comment type="pathway">
    <text evidence="2 6">Cofactor biosynthesis; molybdopterin biosynthesis.</text>
</comment>
<dbReference type="SUPFAM" id="SSF63882">
    <property type="entry name" value="MoeA N-terminal region -like"/>
    <property type="match status" value="1"/>
</dbReference>
<dbReference type="Gene3D" id="2.40.340.10">
    <property type="entry name" value="MoeA, C-terminal, domain IV"/>
    <property type="match status" value="1"/>
</dbReference>
<dbReference type="SUPFAM" id="SSF63867">
    <property type="entry name" value="MoeA C-terminal domain-like"/>
    <property type="match status" value="1"/>
</dbReference>
<dbReference type="Pfam" id="PF03453">
    <property type="entry name" value="MoeA_N"/>
    <property type="match status" value="1"/>
</dbReference>
<sequence>MISVAEALARVLSLAPPPQAEEVPLDQAAGRVLARDVAARLTQPPFDSASMDGYAIRAADLGRGPLRVVGEAAAGRGWTGTAGAGEAVRIFTGAPVPDGFDRVVMQEQVSRDGDLITVHDDASQKSNIRPQGIDFAAGHAVTAGTFLTARHIGLLAAMNIDRVPVARRPRVAILAGGDELVPPGTPPGPGQIISSNDLAIAALVAEAGGLPQRLPIARDTSESLRESLAAAEGSDLIVTIGGASVGDHDLVAPVAAALGMRQEFYKIRMRPGKPLMAGRLAKAAMIGLPGNPVSAMVCAMIFMQPLIRAMQGLRRDDEPLRARLATELPPEGDRQHYLRARLAPGPDLPLIRPADDQDSSLQSVLAASDALLIRPAGDPARKPGEIVEFIPLGR</sequence>
<evidence type="ECO:0000256" key="6">
    <source>
        <dbReference type="RuleBase" id="RU365090"/>
    </source>
</evidence>
<name>A0ABW4R2E1_9RHOB</name>
<evidence type="ECO:0000313" key="8">
    <source>
        <dbReference type="EMBL" id="MFD1880375.1"/>
    </source>
</evidence>
<keyword evidence="6" id="KW-0808">Transferase</keyword>
<dbReference type="InterPro" id="IPR038987">
    <property type="entry name" value="MoeA-like"/>
</dbReference>
<comment type="similarity">
    <text evidence="3 6">Belongs to the MoeA family.</text>
</comment>
<dbReference type="InterPro" id="IPR005110">
    <property type="entry name" value="MoeA_linker/N"/>
</dbReference>
<dbReference type="PANTHER" id="PTHR10192:SF5">
    <property type="entry name" value="GEPHYRIN"/>
    <property type="match status" value="1"/>
</dbReference>
<dbReference type="Gene3D" id="3.40.980.10">
    <property type="entry name" value="MoaB/Mog-like domain"/>
    <property type="match status" value="1"/>
</dbReference>
<evidence type="ECO:0000256" key="5">
    <source>
        <dbReference type="ARBA" id="ARBA00047317"/>
    </source>
</evidence>
<dbReference type="RefSeq" id="WP_379139526.1">
    <property type="nucleotide sequence ID" value="NZ_JBHUEN010000005.1"/>
</dbReference>
<dbReference type="PANTHER" id="PTHR10192">
    <property type="entry name" value="MOLYBDOPTERIN BIOSYNTHESIS PROTEIN"/>
    <property type="match status" value="1"/>
</dbReference>
<dbReference type="CDD" id="cd00887">
    <property type="entry name" value="MoeA"/>
    <property type="match status" value="1"/>
</dbReference>
<keyword evidence="9" id="KW-1185">Reference proteome</keyword>
<gene>
    <name evidence="8" type="primary">glp</name>
    <name evidence="8" type="ORF">ACFSCT_01435</name>
</gene>
<keyword evidence="6" id="KW-0479">Metal-binding</keyword>
<evidence type="ECO:0000256" key="3">
    <source>
        <dbReference type="ARBA" id="ARBA00010763"/>
    </source>
</evidence>
<dbReference type="Pfam" id="PF03454">
    <property type="entry name" value="MoeA_C"/>
    <property type="match status" value="1"/>
</dbReference>
<comment type="cofactor">
    <cofactor evidence="6">
        <name>Mg(2+)</name>
        <dbReference type="ChEBI" id="CHEBI:18420"/>
    </cofactor>
</comment>
<comment type="function">
    <text evidence="1 6">Catalyzes the insertion of molybdate into adenylated molybdopterin with the concomitant release of AMP.</text>
</comment>
<dbReference type="SUPFAM" id="SSF53218">
    <property type="entry name" value="Molybdenum cofactor biosynthesis proteins"/>
    <property type="match status" value="1"/>
</dbReference>
<evidence type="ECO:0000256" key="2">
    <source>
        <dbReference type="ARBA" id="ARBA00005046"/>
    </source>
</evidence>
<dbReference type="InterPro" id="IPR036135">
    <property type="entry name" value="MoeA_linker/N_sf"/>
</dbReference>
<evidence type="ECO:0000256" key="4">
    <source>
        <dbReference type="ARBA" id="ARBA00023150"/>
    </source>
</evidence>
<comment type="catalytic activity">
    <reaction evidence="5">
        <text>adenylyl-molybdopterin + molybdate = Mo-molybdopterin + AMP + H(+)</text>
        <dbReference type="Rhea" id="RHEA:35047"/>
        <dbReference type="ChEBI" id="CHEBI:15378"/>
        <dbReference type="ChEBI" id="CHEBI:36264"/>
        <dbReference type="ChEBI" id="CHEBI:62727"/>
        <dbReference type="ChEBI" id="CHEBI:71302"/>
        <dbReference type="ChEBI" id="CHEBI:456215"/>
        <dbReference type="EC" id="2.10.1.1"/>
    </reaction>
</comment>
<evidence type="ECO:0000256" key="1">
    <source>
        <dbReference type="ARBA" id="ARBA00002901"/>
    </source>
</evidence>
<comment type="caution">
    <text evidence="8">The sequence shown here is derived from an EMBL/GenBank/DDBJ whole genome shotgun (WGS) entry which is preliminary data.</text>
</comment>
<accession>A0ABW4R2E1</accession>
<evidence type="ECO:0000259" key="7">
    <source>
        <dbReference type="SMART" id="SM00852"/>
    </source>
</evidence>
<dbReference type="EC" id="2.10.1.1" evidence="6"/>